<feature type="domain" description="PA" evidence="8">
    <location>
        <begin position="467"/>
        <end position="564"/>
    </location>
</feature>
<gene>
    <name evidence="9" type="ORF">CYMTET_50808</name>
</gene>
<proteinExistence type="inferred from homology"/>
<reference evidence="9 10" key="1">
    <citation type="journal article" date="2015" name="Genome Biol. Evol.">
        <title>Comparative Genomics of a Bacterivorous Green Alga Reveals Evolutionary Causalities and Consequences of Phago-Mixotrophic Mode of Nutrition.</title>
        <authorList>
            <person name="Burns J.A."/>
            <person name="Paasch A."/>
            <person name="Narechania A."/>
            <person name="Kim E."/>
        </authorList>
    </citation>
    <scope>NUCLEOTIDE SEQUENCE [LARGE SCALE GENOMIC DNA]</scope>
    <source>
        <strain evidence="9 10">PLY_AMNH</strain>
    </source>
</reference>
<evidence type="ECO:0000313" key="9">
    <source>
        <dbReference type="EMBL" id="KAK3239251.1"/>
    </source>
</evidence>
<keyword evidence="5" id="KW-0479">Metal-binding</keyword>
<accession>A0AAE0BMF8</accession>
<dbReference type="InterPro" id="IPR003137">
    <property type="entry name" value="PA_domain"/>
</dbReference>
<name>A0AAE0BMF8_9CHLO</name>
<keyword evidence="6" id="KW-0378">Hydrolase</keyword>
<evidence type="ECO:0000256" key="4">
    <source>
        <dbReference type="ARBA" id="ARBA00023180"/>
    </source>
</evidence>
<comment type="subcellular location">
    <subcellularLocation>
        <location evidence="1">Endoplasmic reticulum</location>
    </subcellularLocation>
</comment>
<feature type="region of interest" description="Disordered" evidence="7">
    <location>
        <begin position="255"/>
        <end position="274"/>
    </location>
</feature>
<feature type="binding site" evidence="5">
    <location>
        <position position="244"/>
    </location>
    <ligand>
        <name>Ca(2+)</name>
        <dbReference type="ChEBI" id="CHEBI:29108"/>
    </ligand>
</feature>
<keyword evidence="3" id="KW-0256">Endoplasmic reticulum</keyword>
<comment type="caution">
    <text evidence="9">The sequence shown here is derived from an EMBL/GenBank/DDBJ whole genome shotgun (WGS) entry which is preliminary data.</text>
</comment>
<dbReference type="GO" id="GO:0005975">
    <property type="term" value="P:carbohydrate metabolic process"/>
    <property type="evidence" value="ECO:0007669"/>
    <property type="project" value="InterPro"/>
</dbReference>
<evidence type="ECO:0000256" key="2">
    <source>
        <dbReference type="ARBA" id="ARBA00007658"/>
    </source>
</evidence>
<dbReference type="Gene3D" id="1.50.10.10">
    <property type="match status" value="1"/>
</dbReference>
<dbReference type="AlphaFoldDB" id="A0AAE0BMF8"/>
<dbReference type="Pfam" id="PF01532">
    <property type="entry name" value="Glyco_hydro_47"/>
    <property type="match status" value="1"/>
</dbReference>
<evidence type="ECO:0000256" key="3">
    <source>
        <dbReference type="ARBA" id="ARBA00022824"/>
    </source>
</evidence>
<comment type="similarity">
    <text evidence="2 6">Belongs to the glycosyl hydrolase 47 family.</text>
</comment>
<feature type="non-terminal residue" evidence="9">
    <location>
        <position position="1"/>
    </location>
</feature>
<keyword evidence="4" id="KW-0325">Glycoprotein</keyword>
<keyword evidence="6" id="KW-0326">Glycosidase</keyword>
<dbReference type="Proteomes" id="UP001190700">
    <property type="component" value="Unassembled WGS sequence"/>
</dbReference>
<dbReference type="GO" id="GO:0016020">
    <property type="term" value="C:membrane"/>
    <property type="evidence" value="ECO:0007669"/>
    <property type="project" value="InterPro"/>
</dbReference>
<evidence type="ECO:0000313" key="10">
    <source>
        <dbReference type="Proteomes" id="UP001190700"/>
    </source>
</evidence>
<dbReference type="GO" id="GO:0044322">
    <property type="term" value="C:endoplasmic reticulum quality control compartment"/>
    <property type="evidence" value="ECO:0007669"/>
    <property type="project" value="GOC"/>
</dbReference>
<dbReference type="InterPro" id="IPR036026">
    <property type="entry name" value="Seven-hairpin_glycosidases"/>
</dbReference>
<dbReference type="GO" id="GO:1904380">
    <property type="term" value="P:endoplasmic reticulum mannose trimming"/>
    <property type="evidence" value="ECO:0007669"/>
    <property type="project" value="InterPro"/>
</dbReference>
<dbReference type="Pfam" id="PF02225">
    <property type="entry name" value="PA"/>
    <property type="match status" value="1"/>
</dbReference>
<comment type="cofactor">
    <cofactor evidence="5">
        <name>Ca(2+)</name>
        <dbReference type="ChEBI" id="CHEBI:29108"/>
    </cofactor>
</comment>
<dbReference type="PRINTS" id="PR00747">
    <property type="entry name" value="GLYHDRLASE47"/>
</dbReference>
<dbReference type="Gene3D" id="3.50.30.30">
    <property type="match status" value="1"/>
</dbReference>
<dbReference type="SUPFAM" id="SSF48225">
    <property type="entry name" value="Seven-hairpin glycosidases"/>
    <property type="match status" value="1"/>
</dbReference>
<dbReference type="GO" id="GO:0004571">
    <property type="term" value="F:mannosyl-oligosaccharide 1,2-alpha-mannosidase activity"/>
    <property type="evidence" value="ECO:0007669"/>
    <property type="project" value="InterPro"/>
</dbReference>
<dbReference type="EMBL" id="LGRX02033979">
    <property type="protein sequence ID" value="KAK3239251.1"/>
    <property type="molecule type" value="Genomic_DNA"/>
</dbReference>
<keyword evidence="10" id="KW-1185">Reference proteome</keyword>
<dbReference type="InterPro" id="IPR046450">
    <property type="entry name" value="PA_dom_sf"/>
</dbReference>
<organism evidence="9 10">
    <name type="scientific">Cymbomonas tetramitiformis</name>
    <dbReference type="NCBI Taxonomy" id="36881"/>
    <lineage>
        <taxon>Eukaryota</taxon>
        <taxon>Viridiplantae</taxon>
        <taxon>Chlorophyta</taxon>
        <taxon>Pyramimonadophyceae</taxon>
        <taxon>Pyramimonadales</taxon>
        <taxon>Pyramimonadaceae</taxon>
        <taxon>Cymbomonas</taxon>
    </lineage>
</organism>
<dbReference type="EC" id="3.2.1.-" evidence="6"/>
<evidence type="ECO:0000256" key="1">
    <source>
        <dbReference type="ARBA" id="ARBA00004240"/>
    </source>
</evidence>
<evidence type="ECO:0000259" key="8">
    <source>
        <dbReference type="Pfam" id="PF02225"/>
    </source>
</evidence>
<dbReference type="InterPro" id="IPR012341">
    <property type="entry name" value="6hp_glycosidase-like_sf"/>
</dbReference>
<dbReference type="GO" id="GO:0005509">
    <property type="term" value="F:calcium ion binding"/>
    <property type="evidence" value="ECO:0007669"/>
    <property type="project" value="InterPro"/>
</dbReference>
<dbReference type="InterPro" id="IPR001382">
    <property type="entry name" value="Glyco_hydro_47"/>
</dbReference>
<protein>
    <recommendedName>
        <fullName evidence="6">alpha-1,2-Mannosidase</fullName>
        <ecNumber evidence="6">3.2.1.-</ecNumber>
    </recommendedName>
</protein>
<evidence type="ECO:0000256" key="7">
    <source>
        <dbReference type="SAM" id="MobiDB-lite"/>
    </source>
</evidence>
<dbReference type="PANTHER" id="PTHR45679:SF5">
    <property type="entry name" value="ER DEGRADATION-ENHANCING ALPHA-MANNOSIDASE-LIKE PROTEIN 1"/>
    <property type="match status" value="1"/>
</dbReference>
<evidence type="ECO:0000256" key="5">
    <source>
        <dbReference type="PIRSR" id="PIRSR601382-2"/>
    </source>
</evidence>
<keyword evidence="5" id="KW-0106">Calcium</keyword>
<evidence type="ECO:0000256" key="6">
    <source>
        <dbReference type="RuleBase" id="RU361193"/>
    </source>
</evidence>
<dbReference type="InterPro" id="IPR044674">
    <property type="entry name" value="EDEM1/2/3"/>
</dbReference>
<dbReference type="SUPFAM" id="SSF52025">
    <property type="entry name" value="PA domain"/>
    <property type="match status" value="1"/>
</dbReference>
<dbReference type="PANTHER" id="PTHR45679">
    <property type="entry name" value="ER DEGRADATION-ENHANCING ALPHA-MANNOSIDASE-LIKE PROTEIN 2"/>
    <property type="match status" value="1"/>
</dbReference>
<sequence>ALYTRRGPLGLLGNTINADEGNWVLRQSTAGAGMDSYFEYLLKAYLLFGDQWHLHMFNNTYSAAMTHLRGRTRKQHKAWLVDVHMETGTLARPWVSSLQSFWPGMQSLVGHVDEAVEMYHDLENASRAMGFLPELFDLGGTKAHPTEKGYPLRPELIESMYFLYSHSHNQSYLQTGRHTQGMLQKYTRAACGYASMRDVASRQLDDHMESFFLAETMKYLYLLWTEALGEDLPLVPDGEYVFNTEGHIFPLELDLPHNDQQPPPPFSSPPRDDTPLQCLTLCKPDTDRAPRRVQLGAPVSRVGGAASDDRGTLRRRCCEACVMTGGAAPQLIAEPAPASGQQTEEGTCAAPEGEEVFDAASQSLLLCELLGGDTGRSVRCRAANDAEMEGPWVNGRPLQSSTPVDFMLRLTSEMSNLYAELNLNRGRGRGVAANGEGEAVGEDTDPTVRAVLASFGPPMVANSEWHGPLVAALPRNGCHVDEADRAPGDIPPEFRDAAFGSVLLVERGGCSFISKVLYGQELGAAMVVVFDNEKGDAVMMGEDGTGRNTNIPSVFIRRDSGLALLTALAESNVPPEQMLPDVSILPDVSMIGEELDLDSPPGLRVDIKPGDASAPCKNKGINVTKEVGQNGGWHNCLVVHEAMLIYRGKRAGAHEA</sequence>